<gene>
    <name evidence="14" type="ORF">VB774_21320</name>
</gene>
<protein>
    <recommendedName>
        <fullName evidence="1">site-specific DNA-methyltransferase (adenine-specific)</fullName>
        <ecNumber evidence="1">2.1.1.72</ecNumber>
    </recommendedName>
</protein>
<evidence type="ECO:0000259" key="11">
    <source>
        <dbReference type="Pfam" id="PF12950"/>
    </source>
</evidence>
<dbReference type="PROSITE" id="PS00092">
    <property type="entry name" value="N6_MTASE"/>
    <property type="match status" value="1"/>
</dbReference>
<dbReference type="PANTHER" id="PTHR33841">
    <property type="entry name" value="DNA METHYLTRANSFERASE YEEA-RELATED"/>
    <property type="match status" value="1"/>
</dbReference>
<sequence length="1276" mass="146449">MIVNKLELKQALNPKYLKIKPDSEQIQGFKTNLGQMLALCDSNKDEEFNKNLLSDFLKRSFYSDRYFVNTKDRSDLVIHNDKGVDSQVGVIFETKKPTKKGSGEMPKVSSLNTKAVQQLVLYFLRERVTHGNVGVKHLVVTNIYEWFVFDAKLFEDLFFSDKVLVKDFQDFEEGRLSGTKTDTFYKDIAKPAIAEVIDRIKFTHFDLRDLENLDIIELYKIFSPEHLLKLRSANDSNSLNKPFYNELLHIIGLTEIKDKGKKLIGRRAEGDRHDGSLIENAIHELDSSDKISQLEKPEEFGETHEERLFNVALRLSITWINRVLFLKLLEAQLLKYHDNDQDFAFLNLTKIKSYGDLNRLFFSVLAREQGDRIASVKDTFANVPYLNSSLFELTDIEQKTISISNLASENLPIFGATVLIDGNDRKRSGELNGLAYLFEFLHAYKFSKDEFEDTQEDSEKLINAAVLGLIFEKINGYRDGSFYTPSFITMYMCRETIRRAVVQKFNEVMGWSCGNIEDLKDDLSGYIRKSDRVVRRNEANGIVNSLKICDPAVGSGHFLVSALNEMIAIKHYLGILQDKNGETLSQYEIEVVNDKLKVTLDGKLFAYNPKNKESQRVQETLFHEKQSIIEGCLFGVDINPNSVTICRLRLWIELLKNAYYRVDPPQASIGIDPPQPPLRRGENINASFPPFTRGGRGDLETSMRIDPPQPPLRRGEKSRLKTGENINPSFPPFTRGVRGDLETLPNIDINIKCGNSLISRFGLDVDVKQVLQKQKFSIEQYRNAVQTYRSAESKAQKREMEVLITKIKAGFSSSLLAGDPKKVKLRQLQAELYSVENQTLLFEETKAEVKVREKKVNKLNNEIDKLSAEIEDIESGRLYENALEWRFEFPEVLNNNGDFVGFDVVIGNPPYGVDLSEYEKRYFSDKYIKTSGEIEIYCYFIELSLSGILKHNGYFSFITTNTIYYLDKFSTIRKNLFSINKIIFLLELEKQVFADASDIVPAIYLLKKAKDKDNIVSLYKSQSTKKVYDLELYSDFYVNNIPQSKLDTKNTFLLNTNNEKEALIDKLISLNKLNNSFKVVYGIKTGNNERFVKQEPDNDGIWKKCASSADNIKKYIISWKGDFLNVSKDLAGLGNVNYEQPKILIQYIRKLSMKTRLVCALDVNGEYYPLNNYSFVISEKSHSLKLLLAILNSNLINWYFSNSFIDYNIKPKYIEQIPIPKVLTSESIENIVDKILTTKKGDRHADTSELEKAIDDLVYQLYGLTEEEIKIVEGER</sequence>
<keyword evidence="15" id="KW-1185">Reference proteome</keyword>
<evidence type="ECO:0000256" key="5">
    <source>
        <dbReference type="ARBA" id="ARBA00022747"/>
    </source>
</evidence>
<evidence type="ECO:0000256" key="9">
    <source>
        <dbReference type="SAM" id="MobiDB-lite"/>
    </source>
</evidence>
<evidence type="ECO:0000256" key="8">
    <source>
        <dbReference type="SAM" id="Coils"/>
    </source>
</evidence>
<evidence type="ECO:0000256" key="4">
    <source>
        <dbReference type="ARBA" id="ARBA00022691"/>
    </source>
</evidence>
<evidence type="ECO:0000313" key="14">
    <source>
        <dbReference type="EMBL" id="MEA5480179.1"/>
    </source>
</evidence>
<proteinExistence type="predicted"/>
<dbReference type="Pfam" id="PF07669">
    <property type="entry name" value="Eco57I"/>
    <property type="match status" value="1"/>
</dbReference>
<evidence type="ECO:0000313" key="15">
    <source>
        <dbReference type="Proteomes" id="UP001301388"/>
    </source>
</evidence>
<reference evidence="14 15" key="1">
    <citation type="submission" date="2023-12" db="EMBL/GenBank/DDBJ databases">
        <title>Baltic Sea Cyanobacteria.</title>
        <authorList>
            <person name="Delbaje E."/>
            <person name="Fewer D.P."/>
            <person name="Shishido T.K."/>
        </authorList>
    </citation>
    <scope>NUCLEOTIDE SEQUENCE [LARGE SCALE GENOMIC DNA]</scope>
    <source>
        <strain evidence="14 15">UHCC 0370</strain>
    </source>
</reference>
<evidence type="ECO:0000256" key="6">
    <source>
        <dbReference type="ARBA" id="ARBA00023125"/>
    </source>
</evidence>
<dbReference type="SUPFAM" id="SSF53335">
    <property type="entry name" value="S-adenosyl-L-methionine-dependent methyltransferases"/>
    <property type="match status" value="1"/>
</dbReference>
<dbReference type="InterPro" id="IPR023135">
    <property type="entry name" value="N6_DNA_MeTrfase_TaqI_C"/>
</dbReference>
<keyword evidence="5" id="KW-0680">Restriction system</keyword>
<evidence type="ECO:0000259" key="10">
    <source>
        <dbReference type="Pfam" id="PF07669"/>
    </source>
</evidence>
<dbReference type="RefSeq" id="WP_323263247.1">
    <property type="nucleotide sequence ID" value="NZ_JAYGIE010000112.1"/>
</dbReference>
<dbReference type="PANTHER" id="PTHR33841:SF1">
    <property type="entry name" value="DNA METHYLTRANSFERASE A"/>
    <property type="match status" value="1"/>
</dbReference>
<dbReference type="Proteomes" id="UP001301388">
    <property type="component" value="Unassembled WGS sequence"/>
</dbReference>
<dbReference type="InterPro" id="IPR029063">
    <property type="entry name" value="SAM-dependent_MTases_sf"/>
</dbReference>
<feature type="region of interest" description="Disordered" evidence="9">
    <location>
        <begin position="682"/>
        <end position="734"/>
    </location>
</feature>
<feature type="domain" description="DUF7814" evidence="13">
    <location>
        <begin position="236"/>
        <end position="462"/>
    </location>
</feature>
<comment type="catalytic activity">
    <reaction evidence="7">
        <text>a 2'-deoxyadenosine in DNA + S-adenosyl-L-methionine = an N(6)-methyl-2'-deoxyadenosine in DNA + S-adenosyl-L-homocysteine + H(+)</text>
        <dbReference type="Rhea" id="RHEA:15197"/>
        <dbReference type="Rhea" id="RHEA-COMP:12418"/>
        <dbReference type="Rhea" id="RHEA-COMP:12419"/>
        <dbReference type="ChEBI" id="CHEBI:15378"/>
        <dbReference type="ChEBI" id="CHEBI:57856"/>
        <dbReference type="ChEBI" id="CHEBI:59789"/>
        <dbReference type="ChEBI" id="CHEBI:90615"/>
        <dbReference type="ChEBI" id="CHEBI:90616"/>
        <dbReference type="EC" id="2.1.1.72"/>
    </reaction>
</comment>
<dbReference type="Pfam" id="PF25120">
    <property type="entry name" value="DUF7814"/>
    <property type="match status" value="1"/>
</dbReference>
<keyword evidence="6" id="KW-0238">DNA-binding</keyword>
<evidence type="ECO:0000259" key="13">
    <source>
        <dbReference type="Pfam" id="PF25120"/>
    </source>
</evidence>
<dbReference type="Pfam" id="PF12950">
    <property type="entry name" value="TaqI_C"/>
    <property type="match status" value="1"/>
</dbReference>
<dbReference type="InterPro" id="IPR011639">
    <property type="entry name" value="MethylTrfase_TaqI-like_dom"/>
</dbReference>
<dbReference type="Pfam" id="PF23653">
    <property type="entry name" value="DUF7149"/>
    <property type="match status" value="1"/>
</dbReference>
<dbReference type="InterPro" id="IPR025931">
    <property type="entry name" value="TaqI_C"/>
</dbReference>
<comment type="caution">
    <text evidence="14">The sequence shown here is derived from an EMBL/GenBank/DDBJ whole genome shotgun (WGS) entry which is preliminary data.</text>
</comment>
<dbReference type="InterPro" id="IPR050953">
    <property type="entry name" value="N4_N6_ade-DNA_methylase"/>
</dbReference>
<dbReference type="PRINTS" id="PR00507">
    <property type="entry name" value="N12N6MTFRASE"/>
</dbReference>
<feature type="domain" description="Type II methyltransferase M.TaqI-like" evidence="10">
    <location>
        <begin position="632"/>
        <end position="993"/>
    </location>
</feature>
<dbReference type="Gene3D" id="3.90.220.10">
    <property type="entry name" value="Adenine-n6-DNA-methyltransferase Taqi, Chain A, domain 2"/>
    <property type="match status" value="1"/>
</dbReference>
<evidence type="ECO:0000256" key="1">
    <source>
        <dbReference type="ARBA" id="ARBA00011900"/>
    </source>
</evidence>
<evidence type="ECO:0000256" key="7">
    <source>
        <dbReference type="ARBA" id="ARBA00047942"/>
    </source>
</evidence>
<evidence type="ECO:0000256" key="3">
    <source>
        <dbReference type="ARBA" id="ARBA00022679"/>
    </source>
</evidence>
<accession>A0ABU5TPH8</accession>
<keyword evidence="4" id="KW-0949">S-adenosyl-L-methionine</keyword>
<keyword evidence="8" id="KW-0175">Coiled coil</keyword>
<keyword evidence="2" id="KW-0489">Methyltransferase</keyword>
<evidence type="ECO:0000259" key="12">
    <source>
        <dbReference type="Pfam" id="PF23653"/>
    </source>
</evidence>
<dbReference type="InterPro" id="IPR002052">
    <property type="entry name" value="DNA_methylase_N6_adenine_CS"/>
</dbReference>
<evidence type="ECO:0000256" key="2">
    <source>
        <dbReference type="ARBA" id="ARBA00022603"/>
    </source>
</evidence>
<dbReference type="EMBL" id="JAYGIE010000112">
    <property type="protein sequence ID" value="MEA5480179.1"/>
    <property type="molecule type" value="Genomic_DNA"/>
</dbReference>
<name>A0ABU5TPH8_9CYAN</name>
<feature type="domain" description="DUF7149" evidence="12">
    <location>
        <begin position="7"/>
        <end position="235"/>
    </location>
</feature>
<keyword evidence="3" id="KW-0808">Transferase</keyword>
<dbReference type="InterPro" id="IPR055573">
    <property type="entry name" value="DUF7149"/>
</dbReference>
<feature type="coiled-coil region" evidence="8">
    <location>
        <begin position="842"/>
        <end position="876"/>
    </location>
</feature>
<dbReference type="Gene3D" id="3.40.50.150">
    <property type="entry name" value="Vaccinia Virus protein VP39"/>
    <property type="match status" value="2"/>
</dbReference>
<feature type="compositionally biased region" description="Basic and acidic residues" evidence="9">
    <location>
        <begin position="713"/>
        <end position="722"/>
    </location>
</feature>
<organism evidence="14 15">
    <name type="scientific">Pseudanabaena galeata UHCC 0370</name>
    <dbReference type="NCBI Taxonomy" id="3110310"/>
    <lineage>
        <taxon>Bacteria</taxon>
        <taxon>Bacillati</taxon>
        <taxon>Cyanobacteriota</taxon>
        <taxon>Cyanophyceae</taxon>
        <taxon>Pseudanabaenales</taxon>
        <taxon>Pseudanabaenaceae</taxon>
        <taxon>Pseudanabaena</taxon>
    </lineage>
</organism>
<feature type="domain" description="TaqI-like C-terminal specificity" evidence="11">
    <location>
        <begin position="1111"/>
        <end position="1219"/>
    </location>
</feature>
<dbReference type="InterPro" id="IPR056716">
    <property type="entry name" value="DUF7814"/>
</dbReference>
<dbReference type="EC" id="2.1.1.72" evidence="1"/>